<keyword evidence="3" id="KW-1185">Reference proteome</keyword>
<dbReference type="InterPro" id="IPR008927">
    <property type="entry name" value="6-PGluconate_DH-like_C_sf"/>
</dbReference>
<dbReference type="SUPFAM" id="SSF48179">
    <property type="entry name" value="6-phosphogluconate dehydrogenase C-terminal domain-like"/>
    <property type="match status" value="1"/>
</dbReference>
<dbReference type="RefSeq" id="WP_129004489.1">
    <property type="nucleotide sequence ID" value="NZ_SDHZ01000002.1"/>
</dbReference>
<dbReference type="Gene3D" id="1.10.1040.10">
    <property type="entry name" value="N-(1-d-carboxylethyl)-l-norvaline Dehydrogenase, domain 2"/>
    <property type="match status" value="1"/>
</dbReference>
<dbReference type="Pfam" id="PF00725">
    <property type="entry name" value="3HCDH"/>
    <property type="match status" value="1"/>
</dbReference>
<dbReference type="OrthoDB" id="2986269at2"/>
<dbReference type="GO" id="GO:0006631">
    <property type="term" value="P:fatty acid metabolic process"/>
    <property type="evidence" value="ECO:0007669"/>
    <property type="project" value="InterPro"/>
</dbReference>
<evidence type="ECO:0000313" key="2">
    <source>
        <dbReference type="EMBL" id="RXK83436.1"/>
    </source>
</evidence>
<dbReference type="GO" id="GO:0016616">
    <property type="term" value="F:oxidoreductase activity, acting on the CH-OH group of donors, NAD or NADP as acceptor"/>
    <property type="evidence" value="ECO:0007669"/>
    <property type="project" value="InterPro"/>
</dbReference>
<dbReference type="EMBL" id="SDHZ01000002">
    <property type="protein sequence ID" value="RXK83436.1"/>
    <property type="molecule type" value="Genomic_DNA"/>
</dbReference>
<dbReference type="AlphaFoldDB" id="A0A4Q1D645"/>
<sequence>MQIAVRSYAWQQEALEHKGFGSARIRFITRPEELSQEHFDVVIDLLYTPGTTYPLLPVNTLLLVHAVTATCKRLPEGAVRLNAWPGFLQRPVMELAATDGNSKARTEECMACLGWQYEWVADIPGFISSRVIAAIINEAYFALEEELSSAAEIDTAMRLGTNYPFGPFEWAQRIGVNQVYELLNIMSTEDERYTPAALLASAVS</sequence>
<dbReference type="InterPro" id="IPR013328">
    <property type="entry name" value="6PGD_dom2"/>
</dbReference>
<name>A0A4Q1D645_9BACT</name>
<accession>A0A4Q1D645</accession>
<organism evidence="2 3">
    <name type="scientific">Filimonas effusa</name>
    <dbReference type="NCBI Taxonomy" id="2508721"/>
    <lineage>
        <taxon>Bacteria</taxon>
        <taxon>Pseudomonadati</taxon>
        <taxon>Bacteroidota</taxon>
        <taxon>Chitinophagia</taxon>
        <taxon>Chitinophagales</taxon>
        <taxon>Chitinophagaceae</taxon>
        <taxon>Filimonas</taxon>
    </lineage>
</organism>
<feature type="domain" description="3-hydroxyacyl-CoA dehydrogenase C-terminal" evidence="1">
    <location>
        <begin position="125"/>
        <end position="202"/>
    </location>
</feature>
<reference evidence="2 3" key="1">
    <citation type="submission" date="2019-01" db="EMBL/GenBank/DDBJ databases">
        <title>Filimonas sp. strain TTM-71.</title>
        <authorList>
            <person name="Chen W.-M."/>
        </authorList>
    </citation>
    <scope>NUCLEOTIDE SEQUENCE [LARGE SCALE GENOMIC DNA]</scope>
    <source>
        <strain evidence="2 3">TTM-71</strain>
    </source>
</reference>
<gene>
    <name evidence="2" type="ORF">ESB13_15180</name>
</gene>
<protein>
    <recommendedName>
        <fullName evidence="1">3-hydroxyacyl-CoA dehydrogenase C-terminal domain-containing protein</fullName>
    </recommendedName>
</protein>
<evidence type="ECO:0000313" key="3">
    <source>
        <dbReference type="Proteomes" id="UP000290545"/>
    </source>
</evidence>
<proteinExistence type="predicted"/>
<evidence type="ECO:0000259" key="1">
    <source>
        <dbReference type="Pfam" id="PF00725"/>
    </source>
</evidence>
<dbReference type="InterPro" id="IPR006108">
    <property type="entry name" value="3HC_DH_C"/>
</dbReference>
<dbReference type="Proteomes" id="UP000290545">
    <property type="component" value="Unassembled WGS sequence"/>
</dbReference>
<dbReference type="PANTHER" id="PTHR48075">
    <property type="entry name" value="3-HYDROXYACYL-COA DEHYDROGENASE FAMILY PROTEIN"/>
    <property type="match status" value="1"/>
</dbReference>
<comment type="caution">
    <text evidence="2">The sequence shown here is derived from an EMBL/GenBank/DDBJ whole genome shotgun (WGS) entry which is preliminary data.</text>
</comment>
<dbReference type="PANTHER" id="PTHR48075:SF5">
    <property type="entry name" value="3-HYDROXYBUTYRYL-COA DEHYDROGENASE"/>
    <property type="match status" value="1"/>
</dbReference>